<keyword evidence="3" id="KW-1185">Reference proteome</keyword>
<gene>
    <name evidence="2" type="ORF">PACLA_8A047001</name>
</gene>
<dbReference type="AlphaFoldDB" id="A0A6S7JM13"/>
<dbReference type="Proteomes" id="UP001152795">
    <property type="component" value="Unassembled WGS sequence"/>
</dbReference>
<proteinExistence type="predicted"/>
<reference evidence="2" key="1">
    <citation type="submission" date="2020-04" db="EMBL/GenBank/DDBJ databases">
        <authorList>
            <person name="Alioto T."/>
            <person name="Alioto T."/>
            <person name="Gomez Garrido J."/>
        </authorList>
    </citation>
    <scope>NUCLEOTIDE SEQUENCE</scope>
    <source>
        <strain evidence="2">A484AB</strain>
    </source>
</reference>
<keyword evidence="1" id="KW-0175">Coiled coil</keyword>
<evidence type="ECO:0000313" key="3">
    <source>
        <dbReference type="Proteomes" id="UP001152795"/>
    </source>
</evidence>
<organism evidence="2 3">
    <name type="scientific">Paramuricea clavata</name>
    <name type="common">Red gorgonian</name>
    <name type="synonym">Violescent sea-whip</name>
    <dbReference type="NCBI Taxonomy" id="317549"/>
    <lineage>
        <taxon>Eukaryota</taxon>
        <taxon>Metazoa</taxon>
        <taxon>Cnidaria</taxon>
        <taxon>Anthozoa</taxon>
        <taxon>Octocorallia</taxon>
        <taxon>Malacalcyonacea</taxon>
        <taxon>Plexauridae</taxon>
        <taxon>Paramuricea</taxon>
    </lineage>
</organism>
<name>A0A6S7JM13_PARCT</name>
<accession>A0A6S7JM13</accession>
<evidence type="ECO:0000256" key="1">
    <source>
        <dbReference type="SAM" id="Coils"/>
    </source>
</evidence>
<feature type="coiled-coil region" evidence="1">
    <location>
        <begin position="91"/>
        <end position="128"/>
    </location>
</feature>
<evidence type="ECO:0000313" key="2">
    <source>
        <dbReference type="EMBL" id="CAB4032068.1"/>
    </source>
</evidence>
<comment type="caution">
    <text evidence="2">The sequence shown here is derived from an EMBL/GenBank/DDBJ whole genome shotgun (WGS) entry which is preliminary data.</text>
</comment>
<dbReference type="EMBL" id="CACRXK020018100">
    <property type="protein sequence ID" value="CAB4032068.1"/>
    <property type="molecule type" value="Genomic_DNA"/>
</dbReference>
<feature type="non-terminal residue" evidence="2">
    <location>
        <position position="1"/>
    </location>
</feature>
<sequence length="130" mass="16017">KCRDRGVVPQGLRVRLLKDEFKVGNVTRMKKRLKTTRVQTRIKDIRRKLYYVNQQKRDILMDLKETFTQDDFHWVEQVIRVSENRENESVKKRQVRKFDALIKEKEDLENKNRQLLEDQERMNEERKDKE</sequence>
<protein>
    <submittedName>
        <fullName evidence="2">Uncharacterized protein</fullName>
    </submittedName>
</protein>